<comment type="pathway">
    <text evidence="1">Cofactor biosynthesis; pyrroloquinoline quinone biosynthesis.</text>
</comment>
<dbReference type="GO" id="GO:0048038">
    <property type="term" value="F:quinone binding"/>
    <property type="evidence" value="ECO:0007669"/>
    <property type="project" value="InterPro"/>
</dbReference>
<sequence>MTGIADDVVPKFPHGVRFREDKARGTFILVAPERIFQADEVSVEILKRIDGKTRFDDLLAALAFVFTADLSVIRPDVESFLLDLQGKQMVEL</sequence>
<dbReference type="Gene3D" id="1.10.10.1150">
    <property type="entry name" value="Coenzyme PQQ synthesis protein D (PqqD)"/>
    <property type="match status" value="1"/>
</dbReference>
<protein>
    <recommendedName>
        <fullName evidence="6">Pyrroloquinoline quinone biosynthesis peptide chaperone PqqD</fullName>
    </recommendedName>
</protein>
<gene>
    <name evidence="4" type="ORF">GCM10011335_32500</name>
</gene>
<dbReference type="GO" id="GO:0018189">
    <property type="term" value="P:pyrroloquinoline quinone biosynthetic process"/>
    <property type="evidence" value="ECO:0007669"/>
    <property type="project" value="UniProtKB-KW"/>
</dbReference>
<evidence type="ECO:0000313" key="5">
    <source>
        <dbReference type="Proteomes" id="UP000613160"/>
    </source>
</evidence>
<dbReference type="NCBIfam" id="TIGR03859">
    <property type="entry name" value="PQQ_PqqD"/>
    <property type="match status" value="1"/>
</dbReference>
<dbReference type="Proteomes" id="UP000613160">
    <property type="component" value="Unassembled WGS sequence"/>
</dbReference>
<evidence type="ECO:0000256" key="2">
    <source>
        <dbReference type="ARBA" id="ARBA00011741"/>
    </source>
</evidence>
<reference evidence="4" key="1">
    <citation type="journal article" date="2014" name="Int. J. Syst. Evol. Microbiol.">
        <title>Complete genome sequence of Corynebacterium casei LMG S-19264T (=DSM 44701T), isolated from a smear-ripened cheese.</title>
        <authorList>
            <consortium name="US DOE Joint Genome Institute (JGI-PGF)"/>
            <person name="Walter F."/>
            <person name="Albersmeier A."/>
            <person name="Kalinowski J."/>
            <person name="Ruckert C."/>
        </authorList>
    </citation>
    <scope>NUCLEOTIDE SEQUENCE</scope>
    <source>
        <strain evidence="4">CGMCC 1.15493</strain>
    </source>
</reference>
<proteinExistence type="predicted"/>
<dbReference type="InterPro" id="IPR022479">
    <property type="entry name" value="PqqD_bac"/>
</dbReference>
<comment type="subunit">
    <text evidence="2">Monomer. Interacts with PqqE.</text>
</comment>
<dbReference type="AlphaFoldDB" id="A0A917DCW8"/>
<organism evidence="4 5">
    <name type="scientific">Aureimonas glaciei</name>
    <dbReference type="NCBI Taxonomy" id="1776957"/>
    <lineage>
        <taxon>Bacteria</taxon>
        <taxon>Pseudomonadati</taxon>
        <taxon>Pseudomonadota</taxon>
        <taxon>Alphaproteobacteria</taxon>
        <taxon>Hyphomicrobiales</taxon>
        <taxon>Aurantimonadaceae</taxon>
        <taxon>Aureimonas</taxon>
    </lineage>
</organism>
<dbReference type="InterPro" id="IPR041881">
    <property type="entry name" value="PqqD_sf"/>
</dbReference>
<keyword evidence="5" id="KW-1185">Reference proteome</keyword>
<dbReference type="InterPro" id="IPR008792">
    <property type="entry name" value="PQQD"/>
</dbReference>
<evidence type="ECO:0000313" key="4">
    <source>
        <dbReference type="EMBL" id="GGD26968.1"/>
    </source>
</evidence>
<accession>A0A917DCW8</accession>
<name>A0A917DCW8_9HYPH</name>
<evidence type="ECO:0008006" key="6">
    <source>
        <dbReference type="Google" id="ProtNLM"/>
    </source>
</evidence>
<evidence type="ECO:0000256" key="1">
    <source>
        <dbReference type="ARBA" id="ARBA00004886"/>
    </source>
</evidence>
<dbReference type="EMBL" id="BMJJ01000008">
    <property type="protein sequence ID" value="GGD26968.1"/>
    <property type="molecule type" value="Genomic_DNA"/>
</dbReference>
<evidence type="ECO:0000256" key="3">
    <source>
        <dbReference type="ARBA" id="ARBA00022905"/>
    </source>
</evidence>
<keyword evidence="3" id="KW-0884">PQQ biosynthesis</keyword>
<dbReference type="Pfam" id="PF05402">
    <property type="entry name" value="PqqD"/>
    <property type="match status" value="1"/>
</dbReference>
<reference evidence="4" key="2">
    <citation type="submission" date="2020-09" db="EMBL/GenBank/DDBJ databases">
        <authorList>
            <person name="Sun Q."/>
            <person name="Zhou Y."/>
        </authorList>
    </citation>
    <scope>NUCLEOTIDE SEQUENCE</scope>
    <source>
        <strain evidence="4">CGMCC 1.15493</strain>
    </source>
</reference>
<comment type="caution">
    <text evidence="4">The sequence shown here is derived from an EMBL/GenBank/DDBJ whole genome shotgun (WGS) entry which is preliminary data.</text>
</comment>